<dbReference type="EMBL" id="JAGSYN010000182">
    <property type="protein sequence ID" value="KAG7662222.1"/>
    <property type="molecule type" value="Genomic_DNA"/>
</dbReference>
<dbReference type="GeneID" id="73471032"/>
<dbReference type="AlphaFoldDB" id="A0A8J5UKT1"/>
<accession>A0A8J5UKT1</accession>
<feature type="compositionally biased region" description="Polar residues" evidence="1">
    <location>
        <begin position="15"/>
        <end position="26"/>
    </location>
</feature>
<dbReference type="PANTHER" id="PTHR46811:SF1">
    <property type="entry name" value="COILED-COIL-HELIX-COILED-COIL-HELIX DOMAIN-CONTAINING PROTEIN 7"/>
    <property type="match status" value="1"/>
</dbReference>
<evidence type="ECO:0000313" key="2">
    <source>
        <dbReference type="EMBL" id="KAG7662222.1"/>
    </source>
</evidence>
<proteinExistence type="predicted"/>
<comment type="caution">
    <text evidence="2">The sequence shown here is derived from an EMBL/GenBank/DDBJ whole genome shotgun (WGS) entry which is preliminary data.</text>
</comment>
<protein>
    <submittedName>
        <fullName evidence="2">COX23</fullName>
    </submittedName>
</protein>
<gene>
    <name evidence="2" type="ORF">J8A68_004232</name>
</gene>
<evidence type="ECO:0000313" key="3">
    <source>
        <dbReference type="Proteomes" id="UP000694255"/>
    </source>
</evidence>
<sequence>MTSSSPPEIREDNSPRTTSSDIDTKPLVSSTSETFVESDKVITDKSKVDFTANGKFKFYPDNPEHHRHKYKWTSKEPSKFYDPCEESRQASISCLLRNQDDKYQCQDFFDAYRECKQDFFAKKKKDRLEGRKGWGW</sequence>
<name>A0A8J5UKT1_9ASCO</name>
<reference evidence="2 3" key="1">
    <citation type="journal article" date="2021" name="DNA Res.">
        <title>Genome analysis of Candida subhashii reveals its hybrid nature and dual mitochondrial genome conformations.</title>
        <authorList>
            <person name="Mixao V."/>
            <person name="Hegedusova E."/>
            <person name="Saus E."/>
            <person name="Pryszcz L.P."/>
            <person name="Cillingova A."/>
            <person name="Nosek J."/>
            <person name="Gabaldon T."/>
        </authorList>
    </citation>
    <scope>NUCLEOTIDE SEQUENCE [LARGE SCALE GENOMIC DNA]</scope>
    <source>
        <strain evidence="2 3">CBS 10753</strain>
    </source>
</reference>
<dbReference type="GO" id="GO:0005739">
    <property type="term" value="C:mitochondrion"/>
    <property type="evidence" value="ECO:0007669"/>
    <property type="project" value="TreeGrafter"/>
</dbReference>
<feature type="region of interest" description="Disordered" evidence="1">
    <location>
        <begin position="1"/>
        <end position="26"/>
    </location>
</feature>
<organism evidence="2 3">
    <name type="scientific">[Candida] subhashii</name>
    <dbReference type="NCBI Taxonomy" id="561895"/>
    <lineage>
        <taxon>Eukaryota</taxon>
        <taxon>Fungi</taxon>
        <taxon>Dikarya</taxon>
        <taxon>Ascomycota</taxon>
        <taxon>Saccharomycotina</taxon>
        <taxon>Pichiomycetes</taxon>
        <taxon>Debaryomycetaceae</taxon>
        <taxon>Spathaspora</taxon>
    </lineage>
</organism>
<dbReference type="PROSITE" id="PS51808">
    <property type="entry name" value="CHCH"/>
    <property type="match status" value="1"/>
</dbReference>
<keyword evidence="3" id="KW-1185">Reference proteome</keyword>
<dbReference type="RefSeq" id="XP_049262455.1">
    <property type="nucleotide sequence ID" value="XM_049408169.1"/>
</dbReference>
<dbReference type="Proteomes" id="UP000694255">
    <property type="component" value="Unassembled WGS sequence"/>
</dbReference>
<dbReference type="OrthoDB" id="9971592at2759"/>
<dbReference type="GO" id="GO:0033108">
    <property type="term" value="P:mitochondrial respiratory chain complex assembly"/>
    <property type="evidence" value="ECO:0007669"/>
    <property type="project" value="TreeGrafter"/>
</dbReference>
<dbReference type="InterPro" id="IPR051040">
    <property type="entry name" value="COX23"/>
</dbReference>
<dbReference type="PANTHER" id="PTHR46811">
    <property type="entry name" value="COILED-COIL-HELIX-COILED-COIL-HELIX DOMAIN-CONTAINING PROTEIN 7"/>
    <property type="match status" value="1"/>
</dbReference>
<evidence type="ECO:0000256" key="1">
    <source>
        <dbReference type="SAM" id="MobiDB-lite"/>
    </source>
</evidence>